<evidence type="ECO:0000313" key="6">
    <source>
        <dbReference type="Proteomes" id="UP000199341"/>
    </source>
</evidence>
<feature type="domain" description="DhaL" evidence="4">
    <location>
        <begin position="9"/>
        <end position="213"/>
    </location>
</feature>
<dbReference type="Gene3D" id="1.25.40.340">
    <property type="match status" value="1"/>
</dbReference>
<keyword evidence="2 5" id="KW-0418">Kinase</keyword>
<dbReference type="NCBIfam" id="TIGR02365">
    <property type="entry name" value="dha_L_ycgS"/>
    <property type="match status" value="1"/>
</dbReference>
<dbReference type="STRING" id="310781.SAMN05216259_103450"/>
<name>A0A1H0A924_9ACTN</name>
<dbReference type="OrthoDB" id="9800291at2"/>
<dbReference type="InterPro" id="IPR036117">
    <property type="entry name" value="DhaL_dom_sf"/>
</dbReference>
<dbReference type="GO" id="GO:0005829">
    <property type="term" value="C:cytosol"/>
    <property type="evidence" value="ECO:0007669"/>
    <property type="project" value="TreeGrafter"/>
</dbReference>
<evidence type="ECO:0000256" key="1">
    <source>
        <dbReference type="ARBA" id="ARBA00022679"/>
    </source>
</evidence>
<dbReference type="PANTHER" id="PTHR28629">
    <property type="entry name" value="TRIOKINASE/FMN CYCLASE"/>
    <property type="match status" value="1"/>
</dbReference>
<dbReference type="PANTHER" id="PTHR28629:SF4">
    <property type="entry name" value="TRIOKINASE_FMN CYCLASE"/>
    <property type="match status" value="1"/>
</dbReference>
<dbReference type="EMBL" id="FNIE01000003">
    <property type="protein sequence ID" value="SDN29741.1"/>
    <property type="molecule type" value="Genomic_DNA"/>
</dbReference>
<protein>
    <submittedName>
        <fullName evidence="5">Dihydroxyacetone kinase, C-terminal domain</fullName>
    </submittedName>
</protein>
<dbReference type="GO" id="GO:0004371">
    <property type="term" value="F:glycerone kinase activity"/>
    <property type="evidence" value="ECO:0007669"/>
    <property type="project" value="InterPro"/>
</dbReference>
<feature type="region of interest" description="Disordered" evidence="3">
    <location>
        <begin position="175"/>
        <end position="196"/>
    </location>
</feature>
<dbReference type="Proteomes" id="UP000199341">
    <property type="component" value="Unassembled WGS sequence"/>
</dbReference>
<proteinExistence type="predicted"/>
<dbReference type="InterPro" id="IPR012737">
    <property type="entry name" value="DhaK_L_YcgS"/>
</dbReference>
<gene>
    <name evidence="5" type="ORF">SAMN05216259_103450</name>
</gene>
<evidence type="ECO:0000313" key="5">
    <source>
        <dbReference type="EMBL" id="SDN29741.1"/>
    </source>
</evidence>
<dbReference type="FunFam" id="1.25.40.340:FF:000002">
    <property type="entry name" value="Dihydroxyacetone kinase, L subunit"/>
    <property type="match status" value="1"/>
</dbReference>
<evidence type="ECO:0000259" key="4">
    <source>
        <dbReference type="PROSITE" id="PS51480"/>
    </source>
</evidence>
<organism evidence="5 6">
    <name type="scientific">Actinacidiphila guanduensis</name>
    <dbReference type="NCBI Taxonomy" id="310781"/>
    <lineage>
        <taxon>Bacteria</taxon>
        <taxon>Bacillati</taxon>
        <taxon>Actinomycetota</taxon>
        <taxon>Actinomycetes</taxon>
        <taxon>Kitasatosporales</taxon>
        <taxon>Streptomycetaceae</taxon>
        <taxon>Actinacidiphila</taxon>
    </lineage>
</organism>
<dbReference type="SMART" id="SM01120">
    <property type="entry name" value="Dak2"/>
    <property type="match status" value="1"/>
</dbReference>
<sequence length="219" mass="22395">MSSPSSSPSDLEFVVATIAHTAVDNERVFGELDAVAGDGDFGYSLARGFEIVLADWDTLDRGSPSDFLKQTALVISKRVGGTSGPLWGTAFLRAAGAVRDRASFADLTGDDAVAMLRAAAEGIKARGKSDLGDKTLLDALIPMTDALDKQLHSGGGGGAELAAVAASAARSAADATTPMLARRGRQSYTGERSIGSPDPGAVAVAVMAERIAAEWGARG</sequence>
<dbReference type="SUPFAM" id="SSF101473">
    <property type="entry name" value="DhaL-like"/>
    <property type="match status" value="1"/>
</dbReference>
<dbReference type="InterPro" id="IPR004007">
    <property type="entry name" value="DhaL_dom"/>
</dbReference>
<keyword evidence="1" id="KW-0808">Transferase</keyword>
<reference evidence="6" key="1">
    <citation type="submission" date="2016-10" db="EMBL/GenBank/DDBJ databases">
        <authorList>
            <person name="Varghese N."/>
            <person name="Submissions S."/>
        </authorList>
    </citation>
    <scope>NUCLEOTIDE SEQUENCE [LARGE SCALE GENOMIC DNA]</scope>
    <source>
        <strain evidence="6">CGMCC 4.2022</strain>
    </source>
</reference>
<accession>A0A1H0A924</accession>
<dbReference type="Pfam" id="PF02734">
    <property type="entry name" value="Dak2"/>
    <property type="match status" value="1"/>
</dbReference>
<evidence type="ECO:0000256" key="3">
    <source>
        <dbReference type="SAM" id="MobiDB-lite"/>
    </source>
</evidence>
<dbReference type="GO" id="GO:0019563">
    <property type="term" value="P:glycerol catabolic process"/>
    <property type="evidence" value="ECO:0007669"/>
    <property type="project" value="TreeGrafter"/>
</dbReference>
<dbReference type="InterPro" id="IPR050861">
    <property type="entry name" value="Dihydroxyacetone_Kinase"/>
</dbReference>
<keyword evidence="6" id="KW-1185">Reference proteome</keyword>
<dbReference type="PROSITE" id="PS51480">
    <property type="entry name" value="DHAL"/>
    <property type="match status" value="1"/>
</dbReference>
<evidence type="ECO:0000256" key="2">
    <source>
        <dbReference type="ARBA" id="ARBA00022777"/>
    </source>
</evidence>
<dbReference type="RefSeq" id="WP_093783675.1">
    <property type="nucleotide sequence ID" value="NZ_FNIE01000003.1"/>
</dbReference>
<dbReference type="AlphaFoldDB" id="A0A1H0A924"/>